<evidence type="ECO:0000313" key="1">
    <source>
        <dbReference type="EMBL" id="KAK8589459.1"/>
    </source>
</evidence>
<organism evidence="1 2">
    <name type="scientific">Hibiscus sabdariffa</name>
    <name type="common">roselle</name>
    <dbReference type="NCBI Taxonomy" id="183260"/>
    <lineage>
        <taxon>Eukaryota</taxon>
        <taxon>Viridiplantae</taxon>
        <taxon>Streptophyta</taxon>
        <taxon>Embryophyta</taxon>
        <taxon>Tracheophyta</taxon>
        <taxon>Spermatophyta</taxon>
        <taxon>Magnoliopsida</taxon>
        <taxon>eudicotyledons</taxon>
        <taxon>Gunneridae</taxon>
        <taxon>Pentapetalae</taxon>
        <taxon>rosids</taxon>
        <taxon>malvids</taxon>
        <taxon>Malvales</taxon>
        <taxon>Malvaceae</taxon>
        <taxon>Malvoideae</taxon>
        <taxon>Hibiscus</taxon>
    </lineage>
</organism>
<proteinExistence type="predicted"/>
<name>A0ABR2FYW5_9ROSI</name>
<reference evidence="1 2" key="1">
    <citation type="journal article" date="2024" name="G3 (Bethesda)">
        <title>Genome assembly of Hibiscus sabdariffa L. provides insights into metabolisms of medicinal natural products.</title>
        <authorList>
            <person name="Kim T."/>
        </authorList>
    </citation>
    <scope>NUCLEOTIDE SEQUENCE [LARGE SCALE GENOMIC DNA]</scope>
    <source>
        <strain evidence="1">TK-2024</strain>
        <tissue evidence="1">Old leaves</tissue>
    </source>
</reference>
<accession>A0ABR2FYW5</accession>
<dbReference type="EMBL" id="JBBPBM010000004">
    <property type="protein sequence ID" value="KAK8589459.1"/>
    <property type="molecule type" value="Genomic_DNA"/>
</dbReference>
<gene>
    <name evidence="1" type="ORF">V6N12_023855</name>
</gene>
<protein>
    <submittedName>
        <fullName evidence="1">Uncharacterized protein</fullName>
    </submittedName>
</protein>
<evidence type="ECO:0000313" key="2">
    <source>
        <dbReference type="Proteomes" id="UP001472677"/>
    </source>
</evidence>
<keyword evidence="2" id="KW-1185">Reference proteome</keyword>
<sequence length="216" mass="23598">MDDDKASKNEKVDLICMGKSILSGGLLNQENSVLNLVVLEMLGNEGIMSGDKSVTCPMNNSHVLSGHLRQHDSFGTPDLSLVSNTEPTFPEDGFIKSILVVGVDPSVNLGISLEHNLSFGENRHLKSFDLELVEGILGDQIAARPLVENVSDSIGCGKENTITASTKLEMNESDLKEKLVFDSLQRMYGVALFLEYAISIYGFVLDTGCFDDYLYI</sequence>
<comment type="caution">
    <text evidence="1">The sequence shown here is derived from an EMBL/GenBank/DDBJ whole genome shotgun (WGS) entry which is preliminary data.</text>
</comment>
<dbReference type="Proteomes" id="UP001472677">
    <property type="component" value="Unassembled WGS sequence"/>
</dbReference>